<dbReference type="PANTHER" id="PTHR11373">
    <property type="entry name" value="DEOXYNUCLEOSIDE TRIPHOSPHATE TRIPHOSPHOHYDROLASE"/>
    <property type="match status" value="1"/>
</dbReference>
<dbReference type="InterPro" id="IPR003607">
    <property type="entry name" value="HD/PDEase_dom"/>
</dbReference>
<dbReference type="CDD" id="cd00077">
    <property type="entry name" value="HDc"/>
    <property type="match status" value="1"/>
</dbReference>
<reference evidence="2" key="1">
    <citation type="journal article" date="2014" name="Front. Microbiol.">
        <title>High frequency of phylogenetically diverse reductive dehalogenase-homologous genes in deep subseafloor sedimentary metagenomes.</title>
        <authorList>
            <person name="Kawai M."/>
            <person name="Futagami T."/>
            <person name="Toyoda A."/>
            <person name="Takaki Y."/>
            <person name="Nishi S."/>
            <person name="Hori S."/>
            <person name="Arai W."/>
            <person name="Tsubouchi T."/>
            <person name="Morono Y."/>
            <person name="Uchiyama I."/>
            <person name="Ito T."/>
            <person name="Fujiyama A."/>
            <person name="Inagaki F."/>
            <person name="Takami H."/>
        </authorList>
    </citation>
    <scope>NUCLEOTIDE SEQUENCE</scope>
    <source>
        <strain evidence="2">Expedition CK06-06</strain>
    </source>
</reference>
<dbReference type="InterPro" id="IPR006674">
    <property type="entry name" value="HD_domain"/>
</dbReference>
<gene>
    <name evidence="2" type="ORF">S12H4_40257</name>
</gene>
<dbReference type="SUPFAM" id="SSF109604">
    <property type="entry name" value="HD-domain/PDEase-like"/>
    <property type="match status" value="1"/>
</dbReference>
<proteinExistence type="predicted"/>
<name>X1UH06_9ZZZZ</name>
<dbReference type="GO" id="GO:0006203">
    <property type="term" value="P:dGTP catabolic process"/>
    <property type="evidence" value="ECO:0007669"/>
    <property type="project" value="TreeGrafter"/>
</dbReference>
<dbReference type="PANTHER" id="PTHR11373:SF43">
    <property type="entry name" value="DEOXYGUANOSINETRIPHOSPHATE TRIPHOSPHOHYDROLASE-LIKE PROTEIN"/>
    <property type="match status" value="1"/>
</dbReference>
<sequence length="201" mass="23501">MDLEYLQKVKFLESRFPKYAKRSTESLGRKYELVEDPFRTPFERDCHRVLHSLPFRRLKHKTQVFFSPRDDHICTRLEHSLHVASISPTICNRLDLNATLAEAIALAHDLGHPPFGHLGEEAMIRITDQYNKKNKTNKLPHFTHEGQSLRVIDCFKNSRHEPLNLTFEVRDGVVCHYGEINEKFLKPQYKKHIRSVDISAA</sequence>
<organism evidence="2">
    <name type="scientific">marine sediment metagenome</name>
    <dbReference type="NCBI Taxonomy" id="412755"/>
    <lineage>
        <taxon>unclassified sequences</taxon>
        <taxon>metagenomes</taxon>
        <taxon>ecological metagenomes</taxon>
    </lineage>
</organism>
<evidence type="ECO:0000313" key="2">
    <source>
        <dbReference type="EMBL" id="GAI91619.1"/>
    </source>
</evidence>
<dbReference type="PROSITE" id="PS51831">
    <property type="entry name" value="HD"/>
    <property type="match status" value="1"/>
</dbReference>
<evidence type="ECO:0000259" key="1">
    <source>
        <dbReference type="PROSITE" id="PS51831"/>
    </source>
</evidence>
<feature type="non-terminal residue" evidence="2">
    <location>
        <position position="201"/>
    </location>
</feature>
<comment type="caution">
    <text evidence="2">The sequence shown here is derived from an EMBL/GenBank/DDBJ whole genome shotgun (WGS) entry which is preliminary data.</text>
</comment>
<dbReference type="GO" id="GO:0008832">
    <property type="term" value="F:dGTPase activity"/>
    <property type="evidence" value="ECO:0007669"/>
    <property type="project" value="TreeGrafter"/>
</dbReference>
<dbReference type="InterPro" id="IPR050135">
    <property type="entry name" value="dGTPase-like"/>
</dbReference>
<accession>X1UH06</accession>
<dbReference type="Gene3D" id="1.10.3210.10">
    <property type="entry name" value="Hypothetical protein af1432"/>
    <property type="match status" value="1"/>
</dbReference>
<dbReference type="Pfam" id="PF01966">
    <property type="entry name" value="HD"/>
    <property type="match status" value="1"/>
</dbReference>
<protein>
    <recommendedName>
        <fullName evidence="1">HD domain-containing protein</fullName>
    </recommendedName>
</protein>
<dbReference type="EMBL" id="BARW01024417">
    <property type="protein sequence ID" value="GAI91619.1"/>
    <property type="molecule type" value="Genomic_DNA"/>
</dbReference>
<feature type="domain" description="HD" evidence="1">
    <location>
        <begin position="76"/>
        <end position="201"/>
    </location>
</feature>
<dbReference type="AlphaFoldDB" id="X1UH06"/>